<reference evidence="1 2" key="1">
    <citation type="journal article" date="2014" name="PLoS ONE">
        <title>Genome Sequence of Candidatus Nitrososphaera evergladensis from Group I.1b Enriched from Everglades Soil Reveals Novel Genomic Features of the Ammonia-Oxidizing Archaea.</title>
        <authorList>
            <person name="Zhalnina K.V."/>
            <person name="Dias R."/>
            <person name="Leonard M.T."/>
            <person name="Dorr de Quadros P."/>
            <person name="Camargo F.A."/>
            <person name="Drew J.C."/>
            <person name="Farmerie W.G."/>
            <person name="Daroub S.H."/>
            <person name="Triplett E.W."/>
        </authorList>
    </citation>
    <scope>NUCLEOTIDE SEQUENCE [LARGE SCALE GENOMIC DNA]</scope>
    <source>
        <strain evidence="1 2">SR1</strain>
    </source>
</reference>
<dbReference type="eggNOG" id="arCOG08747">
    <property type="taxonomic scope" value="Archaea"/>
</dbReference>
<proteinExistence type="predicted"/>
<dbReference type="OrthoDB" id="6714at2157"/>
<accession>A0A075MTS1</accession>
<dbReference type="RefSeq" id="WP_148699605.1">
    <property type="nucleotide sequence ID" value="NZ_CP007174.1"/>
</dbReference>
<keyword evidence="2" id="KW-1185">Reference proteome</keyword>
<dbReference type="KEGG" id="nev:NTE_00603"/>
<dbReference type="EMBL" id="CP007174">
    <property type="protein sequence ID" value="AIF82684.1"/>
    <property type="molecule type" value="Genomic_DNA"/>
</dbReference>
<gene>
    <name evidence="1" type="ORF">NTE_00603</name>
</gene>
<dbReference type="AlphaFoldDB" id="A0A075MTS1"/>
<evidence type="ECO:0000313" key="2">
    <source>
        <dbReference type="Proteomes" id="UP000028194"/>
    </source>
</evidence>
<dbReference type="HOGENOM" id="CLU_161796_0_0_2"/>
<protein>
    <recommendedName>
        <fullName evidence="3">DUF393 domain-containing protein</fullName>
    </recommendedName>
</protein>
<evidence type="ECO:0000313" key="1">
    <source>
        <dbReference type="EMBL" id="AIF82684.1"/>
    </source>
</evidence>
<dbReference type="Proteomes" id="UP000028194">
    <property type="component" value="Chromosome"/>
</dbReference>
<organism evidence="1 2">
    <name type="scientific">Candidatus Nitrososphaera evergladensis SR1</name>
    <dbReference type="NCBI Taxonomy" id="1459636"/>
    <lineage>
        <taxon>Archaea</taxon>
        <taxon>Nitrososphaerota</taxon>
        <taxon>Nitrososphaeria</taxon>
        <taxon>Nitrososphaerales</taxon>
        <taxon>Nitrososphaeraceae</taxon>
        <taxon>Nitrososphaera</taxon>
    </lineage>
</organism>
<dbReference type="GeneID" id="41596466"/>
<dbReference type="STRING" id="1459636.NTE_00603"/>
<name>A0A075MTS1_9ARCH</name>
<evidence type="ECO:0008006" key="3">
    <source>
        <dbReference type="Google" id="ProtNLM"/>
    </source>
</evidence>
<sequence length="140" mass="15719">MSLSSTFARPLLIYDDKCYSCTKFARTASALSRGWIRTAGHYRSEEAKRAKEMIFPKGYDATRMFWLVNRSGAHGARSGLPPLAKEIVAGWFRGGRRNMDMFAPVCEYDGIAPSMSCYTPTNIFKRLAKMLSHGATFPFS</sequence>